<sequence>MTAPHEQLAAYTAELAAASIPYEIMSLTQSHDSGELLTDRQWEFIIEAVEHGYYDMSRDCTLTELAEVLDINNSAASKLRHRAESRIIREFVAEAAL</sequence>
<dbReference type="GeneID" id="68613609"/>
<accession>A0AAV3UN82</accession>
<protein>
    <recommendedName>
        <fullName evidence="3">HTH bat-type domain-containing protein</fullName>
    </recommendedName>
</protein>
<keyword evidence="1" id="KW-0805">Transcription regulation</keyword>
<dbReference type="PANTHER" id="PTHR34236:SF1">
    <property type="entry name" value="DIMETHYL SULFOXIDE REDUCTASE TRANSCRIPTIONAL ACTIVATOR"/>
    <property type="match status" value="1"/>
</dbReference>
<name>A0AAV3UN82_9EURY</name>
<dbReference type="InterPro" id="IPR013324">
    <property type="entry name" value="RNA_pol_sigma_r3/r4-like"/>
</dbReference>
<evidence type="ECO:0000313" key="5">
    <source>
        <dbReference type="Proteomes" id="UP001501729"/>
    </source>
</evidence>
<evidence type="ECO:0000259" key="3">
    <source>
        <dbReference type="Pfam" id="PF04967"/>
    </source>
</evidence>
<feature type="domain" description="HTH bat-type" evidence="3">
    <location>
        <begin position="37"/>
        <end position="89"/>
    </location>
</feature>
<gene>
    <name evidence="4" type="ORF">GCM10025751_45290</name>
</gene>
<proteinExistence type="predicted"/>
<dbReference type="InterPro" id="IPR007050">
    <property type="entry name" value="HTH_bacterioopsin"/>
</dbReference>
<dbReference type="AlphaFoldDB" id="A0AAV3UN82"/>
<dbReference type="Proteomes" id="UP001501729">
    <property type="component" value="Unassembled WGS sequence"/>
</dbReference>
<dbReference type="Pfam" id="PF04967">
    <property type="entry name" value="HTH_10"/>
    <property type="match status" value="1"/>
</dbReference>
<evidence type="ECO:0000256" key="1">
    <source>
        <dbReference type="ARBA" id="ARBA00023015"/>
    </source>
</evidence>
<evidence type="ECO:0000313" key="4">
    <source>
        <dbReference type="EMBL" id="GAA5060304.1"/>
    </source>
</evidence>
<dbReference type="EMBL" id="BAABKX010000018">
    <property type="protein sequence ID" value="GAA5060304.1"/>
    <property type="molecule type" value="Genomic_DNA"/>
</dbReference>
<dbReference type="PANTHER" id="PTHR34236">
    <property type="entry name" value="DIMETHYL SULFOXIDE REDUCTASE TRANSCRIPTIONAL ACTIVATOR"/>
    <property type="match status" value="1"/>
</dbReference>
<organism evidence="4 5">
    <name type="scientific">Haladaptatus pallidirubidus</name>
    <dbReference type="NCBI Taxonomy" id="1008152"/>
    <lineage>
        <taxon>Archaea</taxon>
        <taxon>Methanobacteriati</taxon>
        <taxon>Methanobacteriota</taxon>
        <taxon>Stenosarchaea group</taxon>
        <taxon>Halobacteria</taxon>
        <taxon>Halobacteriales</taxon>
        <taxon>Haladaptataceae</taxon>
        <taxon>Haladaptatus</taxon>
    </lineage>
</organism>
<keyword evidence="2" id="KW-0804">Transcription</keyword>
<dbReference type="SUPFAM" id="SSF88659">
    <property type="entry name" value="Sigma3 and sigma4 domains of RNA polymerase sigma factors"/>
    <property type="match status" value="1"/>
</dbReference>
<comment type="caution">
    <text evidence="4">The sequence shown here is derived from an EMBL/GenBank/DDBJ whole genome shotgun (WGS) entry which is preliminary data.</text>
</comment>
<evidence type="ECO:0000256" key="2">
    <source>
        <dbReference type="ARBA" id="ARBA00023163"/>
    </source>
</evidence>
<reference evidence="4 5" key="1">
    <citation type="journal article" date="2019" name="Int. J. Syst. Evol. Microbiol.">
        <title>The Global Catalogue of Microorganisms (GCM) 10K type strain sequencing project: providing services to taxonomists for standard genome sequencing and annotation.</title>
        <authorList>
            <consortium name="The Broad Institute Genomics Platform"/>
            <consortium name="The Broad Institute Genome Sequencing Center for Infectious Disease"/>
            <person name="Wu L."/>
            <person name="Ma J."/>
        </authorList>
    </citation>
    <scope>NUCLEOTIDE SEQUENCE [LARGE SCALE GENOMIC DNA]</scope>
    <source>
        <strain evidence="4 5">JCM 17504</strain>
    </source>
</reference>
<keyword evidence="5" id="KW-1185">Reference proteome</keyword>
<dbReference type="RefSeq" id="WP_227773417.1">
    <property type="nucleotide sequence ID" value="NZ_BAABKX010000018.1"/>
</dbReference>